<evidence type="ECO:0000313" key="3">
    <source>
        <dbReference type="Proteomes" id="UP001632037"/>
    </source>
</evidence>
<evidence type="ECO:0000256" key="1">
    <source>
        <dbReference type="SAM" id="MobiDB-lite"/>
    </source>
</evidence>
<dbReference type="PANTHER" id="PTHR37067">
    <property type="entry name" value="PX DOMAIN-CONTAINING PROTEIN"/>
    <property type="match status" value="1"/>
</dbReference>
<protein>
    <submittedName>
        <fullName evidence="2">Uncharacterized protein</fullName>
    </submittedName>
</protein>
<comment type="caution">
    <text evidence="2">The sequence shown here is derived from an EMBL/GenBank/DDBJ whole genome shotgun (WGS) entry which is preliminary data.</text>
</comment>
<gene>
    <name evidence="2" type="ORF">V7S43_002823</name>
</gene>
<reference evidence="2 3" key="1">
    <citation type="submission" date="2024-09" db="EMBL/GenBank/DDBJ databases">
        <title>Genome sequencing and assembly of Phytophthora oleae, isolate VK10A, causative agent of rot of olive drupes.</title>
        <authorList>
            <person name="Conti Taguali S."/>
            <person name="Riolo M."/>
            <person name="La Spada F."/>
            <person name="Cacciola S.O."/>
            <person name="Dionisio G."/>
        </authorList>
    </citation>
    <scope>NUCLEOTIDE SEQUENCE [LARGE SCALE GENOMIC DNA]</scope>
    <source>
        <strain evidence="2 3">VK10A</strain>
    </source>
</reference>
<organism evidence="2 3">
    <name type="scientific">Phytophthora oleae</name>
    <dbReference type="NCBI Taxonomy" id="2107226"/>
    <lineage>
        <taxon>Eukaryota</taxon>
        <taxon>Sar</taxon>
        <taxon>Stramenopiles</taxon>
        <taxon>Oomycota</taxon>
        <taxon>Peronosporomycetes</taxon>
        <taxon>Peronosporales</taxon>
        <taxon>Peronosporaceae</taxon>
        <taxon>Phytophthora</taxon>
    </lineage>
</organism>
<dbReference type="Proteomes" id="UP001632037">
    <property type="component" value="Unassembled WGS sequence"/>
</dbReference>
<accession>A0ABD3G298</accession>
<dbReference type="PANTHER" id="PTHR37067:SF3">
    <property type="entry name" value="PX DOMAIN-CONTAINING PROTEIN"/>
    <property type="match status" value="1"/>
</dbReference>
<keyword evidence="3" id="KW-1185">Reference proteome</keyword>
<feature type="region of interest" description="Disordered" evidence="1">
    <location>
        <begin position="71"/>
        <end position="90"/>
    </location>
</feature>
<name>A0ABD3G298_9STRA</name>
<dbReference type="AlphaFoldDB" id="A0ABD3G298"/>
<proteinExistence type="predicted"/>
<sequence length="778" mass="87518">MAGSYPPLCAVGKIALRNIQNAIRILMAKPTRKFRPHWALLYALAVVERDPQTGAPTKAVCLMCRTFERDETEGSRRRKPKTKVHCFSPPWRPDNMRRHLEQQHALRWRQYRDLNGEDKRRFFPTNVAISSRPRDAVTTSEEETTKSSEQLSVQATLELNTAIASAVRRQETYMVDEDIVDELLRGVEGDGDGVDFCCFKRQEIEIETDDEDLELDVDENEAMYIVRVDAKLEMDTCVKFVGGGVSFKQTAELYEDMMGGILALEVANGDCTPVTKTRVMNLCRVVCAVNLQKLKNVLKRAEIWAFALEMEFCNCAGSSFIDVRVRFEHSGEIYSVHLVGIVDMDGDRTKESADVVMKYLDVVVPDWKTKLIGISSMNGGGSRIRERMQGITSRLAAECEGPIYGDYNLAVKLNHLMCEACRTVLTVEFMNTLIGLISHLRSLKPRHYDTVKCPKLVEGSWKASVRALHWIMDHQTHVIEFTRKYQYSGAPRPEWWVLALVLTKVAGQINSLSQQLKSGQGLQHNRQQLADLMHHLSMMSGAVGPIVPSEVFSISCEDVVIGSFSLNPVGVGTFLNAQGDFVNSAVDSLEPIVYQSLVDITSTFVLTVLSGLNQIVSDSTSACKDSSLMIYQVPAFLPNPLGNMRHQDFVGVMQQQRFRLDKFFSSEEIDIIETQHRAFRTGYLLDKNVSDELDRLSGFNSFSEAWQEGAFAGLDCKLLRRFCGPLAAVGSTTSSMDTEFLLLNWRKVPFTHVITDFHLEAILHAQSYRCLANIAVMN</sequence>
<dbReference type="EMBL" id="JBIMZQ010000004">
    <property type="protein sequence ID" value="KAL3672160.1"/>
    <property type="molecule type" value="Genomic_DNA"/>
</dbReference>
<evidence type="ECO:0000313" key="2">
    <source>
        <dbReference type="EMBL" id="KAL3672160.1"/>
    </source>
</evidence>